<dbReference type="Proteomes" id="UP000094455">
    <property type="component" value="Unassembled WGS sequence"/>
</dbReference>
<evidence type="ECO:0000256" key="1">
    <source>
        <dbReference type="PROSITE-ProRule" id="PRU00339"/>
    </source>
</evidence>
<dbReference type="SUPFAM" id="SSF48452">
    <property type="entry name" value="TPR-like"/>
    <property type="match status" value="1"/>
</dbReference>
<evidence type="ECO:0000313" key="2">
    <source>
        <dbReference type="EMBL" id="ODQ47864.1"/>
    </source>
</evidence>
<dbReference type="InterPro" id="IPR011990">
    <property type="entry name" value="TPR-like_helical_dom_sf"/>
</dbReference>
<dbReference type="RefSeq" id="XP_019018977.1">
    <property type="nucleotide sequence ID" value="XM_019160945.1"/>
</dbReference>
<dbReference type="InterPro" id="IPR019734">
    <property type="entry name" value="TPR_rpt"/>
</dbReference>
<proteinExistence type="predicted"/>
<keyword evidence="3" id="KW-1185">Reference proteome</keyword>
<keyword evidence="1" id="KW-0802">TPR repeat</keyword>
<reference evidence="2 3" key="1">
    <citation type="journal article" date="2016" name="Proc. Natl. Acad. Sci. U.S.A.">
        <title>Comparative genomics of biotechnologically important yeasts.</title>
        <authorList>
            <person name="Riley R."/>
            <person name="Haridas S."/>
            <person name="Wolfe K.H."/>
            <person name="Lopes M.R."/>
            <person name="Hittinger C.T."/>
            <person name="Goeker M."/>
            <person name="Salamov A.A."/>
            <person name="Wisecaver J.H."/>
            <person name="Long T.M."/>
            <person name="Calvey C.H."/>
            <person name="Aerts A.L."/>
            <person name="Barry K.W."/>
            <person name="Choi C."/>
            <person name="Clum A."/>
            <person name="Coughlan A.Y."/>
            <person name="Deshpande S."/>
            <person name="Douglass A.P."/>
            <person name="Hanson S.J."/>
            <person name="Klenk H.-P."/>
            <person name="LaButti K.M."/>
            <person name="Lapidus A."/>
            <person name="Lindquist E.A."/>
            <person name="Lipzen A.M."/>
            <person name="Meier-Kolthoff J.P."/>
            <person name="Ohm R.A."/>
            <person name="Otillar R.P."/>
            <person name="Pangilinan J.L."/>
            <person name="Peng Y."/>
            <person name="Rokas A."/>
            <person name="Rosa C.A."/>
            <person name="Scheuner C."/>
            <person name="Sibirny A.A."/>
            <person name="Slot J.C."/>
            <person name="Stielow J.B."/>
            <person name="Sun H."/>
            <person name="Kurtzman C.P."/>
            <person name="Blackwell M."/>
            <person name="Grigoriev I.V."/>
            <person name="Jeffries T.W."/>
        </authorList>
    </citation>
    <scope>NUCLEOTIDE SEQUENCE [LARGE SCALE GENOMIC DNA]</scope>
    <source>
        <strain evidence="2 3">NRRL Y-2026</strain>
    </source>
</reference>
<feature type="repeat" description="TPR" evidence="1">
    <location>
        <begin position="39"/>
        <end position="72"/>
    </location>
</feature>
<gene>
    <name evidence="2" type="ORF">PICMEDRAFT_15743</name>
</gene>
<organism evidence="2 3">
    <name type="scientific">Pichia membranifaciens NRRL Y-2026</name>
    <dbReference type="NCBI Taxonomy" id="763406"/>
    <lineage>
        <taxon>Eukaryota</taxon>
        <taxon>Fungi</taxon>
        <taxon>Dikarya</taxon>
        <taxon>Ascomycota</taxon>
        <taxon>Saccharomycotina</taxon>
        <taxon>Pichiomycetes</taxon>
        <taxon>Pichiales</taxon>
        <taxon>Pichiaceae</taxon>
        <taxon>Pichia</taxon>
    </lineage>
</organism>
<dbReference type="OrthoDB" id="1914839at2759"/>
<protein>
    <submittedName>
        <fullName evidence="2">Uncharacterized protein</fullName>
    </submittedName>
</protein>
<dbReference type="STRING" id="763406.A0A1E3NP47"/>
<dbReference type="AlphaFoldDB" id="A0A1E3NP47"/>
<dbReference type="CDD" id="cd24142">
    <property type="entry name" value="ACL4-like"/>
    <property type="match status" value="1"/>
</dbReference>
<dbReference type="PROSITE" id="PS50005">
    <property type="entry name" value="TPR"/>
    <property type="match status" value="1"/>
</dbReference>
<name>A0A1E3NP47_9ASCO</name>
<dbReference type="EMBL" id="KV454002">
    <property type="protein sequence ID" value="ODQ47864.1"/>
    <property type="molecule type" value="Genomic_DNA"/>
</dbReference>
<evidence type="ECO:0000313" key="3">
    <source>
        <dbReference type="Proteomes" id="UP000094455"/>
    </source>
</evidence>
<dbReference type="GeneID" id="30177632"/>
<sequence>MSENALLNLIHRASVVLPTNPEQALADLLGFKTTYAENPLYLQTLGEAYLETSDVESAYTVLSKACELDPTAQEGIEKFFHLGQIIGGQNGVQLLEIGIARLIQQAQVVESLSRGEIQADGTLDSGVKILLQAYGEEEKISEYITSKLTQGIAAIVEIWMTDLCMLPQAEAECEKWTTTLTDMCSHNPETHSIIASIRISQERPQDATKEIELSWSLFQKKKQTLEDIANTSENIDPDEIEMMYIEMYQPLVTLSKYATECGMFETAADIASSARDINEDGVEALYVEGFSNYLEALRIQNDVTVADGAKIGREFEKYKLKKDVPKTDPSFEYINNSRLALSSAVKSLYDTELAAQVDQELQVTIRDLLEKVGGFLAKEEDNSGINESNWENEIGEDED</sequence>
<accession>A0A1E3NP47</accession>
<dbReference type="Gene3D" id="1.25.40.10">
    <property type="entry name" value="Tetratricopeptide repeat domain"/>
    <property type="match status" value="1"/>
</dbReference>